<keyword evidence="1" id="KW-1133">Transmembrane helix</keyword>
<feature type="transmembrane region" description="Helical" evidence="1">
    <location>
        <begin position="357"/>
        <end position="377"/>
    </location>
</feature>
<dbReference type="EMBL" id="UHDZ01000001">
    <property type="protein sequence ID" value="SUM72261.1"/>
    <property type="molecule type" value="Genomic_DNA"/>
</dbReference>
<feature type="transmembrane region" description="Helical" evidence="1">
    <location>
        <begin position="842"/>
        <end position="864"/>
    </location>
</feature>
<name>A0A380H4W1_9STAP</name>
<feature type="transmembrane region" description="Helical" evidence="1">
    <location>
        <begin position="198"/>
        <end position="226"/>
    </location>
</feature>
<feature type="transmembrane region" description="Helical" evidence="1">
    <location>
        <begin position="174"/>
        <end position="192"/>
    </location>
</feature>
<dbReference type="InterPro" id="IPR018580">
    <property type="entry name" value="Uncharacterised_YfhO"/>
</dbReference>
<keyword evidence="1" id="KW-0812">Transmembrane</keyword>
<dbReference type="PANTHER" id="PTHR38454:SF1">
    <property type="entry name" value="INTEGRAL MEMBRANE PROTEIN"/>
    <property type="match status" value="1"/>
</dbReference>
<keyword evidence="1" id="KW-0472">Membrane</keyword>
<evidence type="ECO:0000313" key="3">
    <source>
        <dbReference type="Proteomes" id="UP000255425"/>
    </source>
</evidence>
<feature type="transmembrane region" description="Helical" evidence="1">
    <location>
        <begin position="246"/>
        <end position="267"/>
    </location>
</feature>
<feature type="transmembrane region" description="Helical" evidence="1">
    <location>
        <begin position="323"/>
        <end position="342"/>
    </location>
</feature>
<feature type="transmembrane region" description="Helical" evidence="1">
    <location>
        <begin position="407"/>
        <end position="423"/>
    </location>
</feature>
<dbReference type="PANTHER" id="PTHR38454">
    <property type="entry name" value="INTEGRAL MEMBRANE PROTEIN-RELATED"/>
    <property type="match status" value="1"/>
</dbReference>
<dbReference type="Pfam" id="PF09586">
    <property type="entry name" value="YfhO"/>
    <property type="match status" value="1"/>
</dbReference>
<evidence type="ECO:0000313" key="2">
    <source>
        <dbReference type="EMBL" id="SUM72261.1"/>
    </source>
</evidence>
<reference evidence="2 3" key="1">
    <citation type="submission" date="2018-06" db="EMBL/GenBank/DDBJ databases">
        <authorList>
            <consortium name="Pathogen Informatics"/>
            <person name="Doyle S."/>
        </authorList>
    </citation>
    <scope>NUCLEOTIDE SEQUENCE [LARGE SCALE GENOMIC DNA]</scope>
    <source>
        <strain evidence="2 3">NCTC11807</strain>
    </source>
</reference>
<sequence>MIKKLWDKPIQRFGLIILLSCILSLVLYGPFIYQYITKGIVFSGSGDGFRQMMPFQLYLYEHFTSLKGFYDVSFGLGGDYVKSLSYYYSMSPLMWGNFLIIWLLEHTIHINPHNIGFWPMNQLIMAYIRTVITFIFTFYLFNYLRLKPAPMFIATILYSMSTVITYYNFTWSFYGNLLIMLPMSIWAIERFFKERKIGWFIIAITYTLFTNFYFSYYEAIIIGFYFIYRLVAPHPKDMVNRWQKFYILLCATLLSVLVSFIGLYTGVSSFLANDRAQNPKFKITFFTNLFEPNYNIFADGFYITISFIAVIALFSFKLYRHYYYKLFAIATWILLIGSLSQWFDSAFNGFSLPQRRWVYFLALSTSVLIALFIQHLSELSIKEYIIIAIPVFIYGLVYIILTEKSVKWMYVALILIVVLFVFLKNKSLLTRTSMMVLLVVLFLAQQVLMSNDSRKITIELYQTTLKTLNDSSYKSSILNKKITHMTQKSSDPLNRLDYFSYYALNSPFIYHYNGTSLYSSIFDGDILKYYDQTLQINMPVDKNSTYRYLGNRANLMSLWDVQDRLRHPNDLNMPYGFKKKELITDKKDQWIHSVNTMNYPSAHITNKKYDTKELKSPLDREQAMLNGVVFNNKTQGNTPFKPNTNLLSNANQSLNNADWIDSNHLKVNQNNGGVTFNLPKSIVKNYKDMYVEMDVELLSPDKEHKVGVNEYSQERNRLSYKYRRFVSPVTMRTKSSSHLNITMSKGTYRFKVKGIYGEDYKTLKNASQQLKTVKVKKESNGFTITKQQRDHGYLVLPMVYAEGMHATADGKPVKVQQGNGIMTTIPVKEGQTTIRLTYTPPYFYLLITISIIGSILSIIFTYYVKRKREK</sequence>
<feature type="transmembrane region" description="Helical" evidence="1">
    <location>
        <begin position="12"/>
        <end position="36"/>
    </location>
</feature>
<feature type="transmembrane region" description="Helical" evidence="1">
    <location>
        <begin position="384"/>
        <end position="401"/>
    </location>
</feature>
<proteinExistence type="predicted"/>
<dbReference type="RefSeq" id="WP_115313499.1">
    <property type="nucleotide sequence ID" value="NZ_CP066042.1"/>
</dbReference>
<feature type="transmembrane region" description="Helical" evidence="1">
    <location>
        <begin position="296"/>
        <end position="316"/>
    </location>
</feature>
<dbReference type="Proteomes" id="UP000255425">
    <property type="component" value="Unassembled WGS sequence"/>
</dbReference>
<protein>
    <submittedName>
        <fullName evidence="2">Integral membrane protein</fullName>
    </submittedName>
</protein>
<gene>
    <name evidence="2" type="ORF">NCTC11807_01815</name>
</gene>
<accession>A0A380H4W1</accession>
<evidence type="ECO:0000256" key="1">
    <source>
        <dbReference type="SAM" id="Phobius"/>
    </source>
</evidence>
<dbReference type="AlphaFoldDB" id="A0A380H4W1"/>
<feature type="transmembrane region" description="Helical" evidence="1">
    <location>
        <begin position="86"/>
        <end position="104"/>
    </location>
</feature>
<organism evidence="2 3">
    <name type="scientific">Staphylococcus saccharolyticus</name>
    <dbReference type="NCBI Taxonomy" id="33028"/>
    <lineage>
        <taxon>Bacteria</taxon>
        <taxon>Bacillati</taxon>
        <taxon>Bacillota</taxon>
        <taxon>Bacilli</taxon>
        <taxon>Bacillales</taxon>
        <taxon>Staphylococcaceae</taxon>
        <taxon>Staphylococcus</taxon>
    </lineage>
</organism>
<dbReference type="GeneID" id="63936200"/>
<feature type="transmembrane region" description="Helical" evidence="1">
    <location>
        <begin position="428"/>
        <end position="448"/>
    </location>
</feature>
<feature type="transmembrane region" description="Helical" evidence="1">
    <location>
        <begin position="124"/>
        <end position="143"/>
    </location>
</feature>
<keyword evidence="3" id="KW-1185">Reference proteome</keyword>